<comment type="caution">
    <text evidence="1">The sequence shown here is derived from an EMBL/GenBank/DDBJ whole genome shotgun (WGS) entry which is preliminary data.</text>
</comment>
<organism evidence="1 2">
    <name type="scientific">Candidatus Thiodubiliella endoseptemdiera</name>
    <dbReference type="NCBI Taxonomy" id="2738886"/>
    <lineage>
        <taxon>Bacteria</taxon>
        <taxon>Pseudomonadati</taxon>
        <taxon>Pseudomonadota</taxon>
        <taxon>Gammaproteobacteria</taxon>
        <taxon>Candidatus Pseudothioglobaceae</taxon>
        <taxon>Candidatus Thiodubiliella</taxon>
    </lineage>
</organism>
<dbReference type="Proteomes" id="UP000568751">
    <property type="component" value="Unassembled WGS sequence"/>
</dbReference>
<evidence type="ECO:0000313" key="1">
    <source>
        <dbReference type="EMBL" id="NYT26964.1"/>
    </source>
</evidence>
<proteinExistence type="predicted"/>
<sequence>MPLGEKPQQAGLFDTDIDNLKLNLAEVRHQYFSAKTLKTKRKYREQDRQLRQQMLETLKQSGISPAGETSMKKVVDWDLYNQNSQSDWFDPRMDVWG</sequence>
<evidence type="ECO:0000313" key="2">
    <source>
        <dbReference type="Proteomes" id="UP000568751"/>
    </source>
</evidence>
<gene>
    <name evidence="1" type="ORF">H0A76_03040</name>
</gene>
<dbReference type="AlphaFoldDB" id="A0A853EZH9"/>
<name>A0A853EZH9_9GAMM</name>
<dbReference type="EMBL" id="JACCHT010000001">
    <property type="protein sequence ID" value="NYT26964.1"/>
    <property type="molecule type" value="Genomic_DNA"/>
</dbReference>
<protein>
    <submittedName>
        <fullName evidence="1">Uncharacterized protein</fullName>
    </submittedName>
</protein>
<reference evidence="1 2" key="1">
    <citation type="submission" date="2020-05" db="EMBL/GenBank/DDBJ databases">
        <title>Horizontal transmission and recombination maintain forever young bacterial symbiont genomes.</title>
        <authorList>
            <person name="Russell S.L."/>
            <person name="Pepper-Tunick E."/>
            <person name="Svedberg J."/>
            <person name="Byrne A."/>
            <person name="Ruelas Castillo J."/>
            <person name="Vollmers C."/>
            <person name="Beinart R.A."/>
            <person name="Corbett-Detig R."/>
        </authorList>
    </citation>
    <scope>NUCLEOTIDE SEQUENCE [LARGE SCALE GENOMIC DNA]</scope>
    <source>
        <strain evidence="1">455</strain>
    </source>
</reference>
<accession>A0A853EZH9</accession>